<comment type="function">
    <text evidence="4">This protein is involved in the repair of mismatches in DNA. It is required for dam-dependent methyl-directed DNA mismatch repair. May act as a 'molecular matchmaker', a protein that promotes the formation of a stable complex between two or more DNA-binding proteins in an ATP-dependent manner without itself being part of a final effector complex.</text>
</comment>
<dbReference type="InterPro" id="IPR014790">
    <property type="entry name" value="MutL_C"/>
</dbReference>
<evidence type="ECO:0000256" key="4">
    <source>
        <dbReference type="HAMAP-Rule" id="MF_00149"/>
    </source>
</evidence>
<dbReference type="GO" id="GO:0004519">
    <property type="term" value="F:endonuclease activity"/>
    <property type="evidence" value="ECO:0007669"/>
    <property type="project" value="UniProtKB-KW"/>
</dbReference>
<dbReference type="SUPFAM" id="SSF54211">
    <property type="entry name" value="Ribosomal protein S5 domain 2-like"/>
    <property type="match status" value="1"/>
</dbReference>
<dbReference type="Gene3D" id="3.30.1370.100">
    <property type="entry name" value="MutL, C-terminal domain, regulatory subdomain"/>
    <property type="match status" value="1"/>
</dbReference>
<dbReference type="InterPro" id="IPR036890">
    <property type="entry name" value="HATPase_C_sf"/>
</dbReference>
<dbReference type="Pfam" id="PF01119">
    <property type="entry name" value="DNA_mis_repair"/>
    <property type="match status" value="1"/>
</dbReference>
<dbReference type="InterPro" id="IPR037198">
    <property type="entry name" value="MutL_C_sf"/>
</dbReference>
<dbReference type="InterPro" id="IPR014721">
    <property type="entry name" value="Ribsml_uS5_D2-typ_fold_subgr"/>
</dbReference>
<accession>A0AA48HWT9</accession>
<dbReference type="InterPro" id="IPR042120">
    <property type="entry name" value="MutL_C_dimsub"/>
</dbReference>
<evidence type="ECO:0000259" key="6">
    <source>
        <dbReference type="SMART" id="SM01340"/>
    </source>
</evidence>
<evidence type="ECO:0000259" key="5">
    <source>
        <dbReference type="SMART" id="SM00853"/>
    </source>
</evidence>
<dbReference type="PROSITE" id="PS00058">
    <property type="entry name" value="DNA_MISMATCH_REPAIR_1"/>
    <property type="match status" value="1"/>
</dbReference>
<dbReference type="Gene3D" id="3.30.1540.20">
    <property type="entry name" value="MutL, C-terminal domain, dimerisation subdomain"/>
    <property type="match status" value="1"/>
</dbReference>
<dbReference type="Proteomes" id="UP001335720">
    <property type="component" value="Chromosome"/>
</dbReference>
<sequence length="599" mass="68363">MNRINILDKKIVELIAAGEIVERPASAVKELVENSIDAGANMISVHIKNGGIKFIKISDNGSGICKQDVKKAFLKNATSKVKDIYDLNFIKTLGFRGEALASISSISKLELITRIKKEDVGSRYLITGGEEEKFEDFGCPVGSVFTIKDLFFNTPARMKFLKSDVAEANAISGIIDKITLSHPEISFKYVRDDKEILNTSGDGKIFSCIYSVYGKEFSENLIPIDYELKNIKISGFISKTSYGRASKSMQHFFVNNRYVKIKIGSVALQEAFKSSMISGKFPSCVLYINLSYQAVDVNVHPSKTEVRFMDERFIFDTIYYGTKNALLKYDNQVIITSNFKEDKDKIFEKYYIPNEEFEKFEAINNFENIAKKNVEPELVQKKSDFMKNKFNYLINSMIKEEKQQTFEEKNDTLKILGEIFKCYIVLQNNPQELILVDKHAAHERLIYEKLKSNKISENSQVLLEPVMINLEKSEYSAILENLDLISKVGYKIEDFGSGNLIVRSIPVYLNTSDISNSIIEISNYILKNKNNLDINHLDWLYYSISCQGAIKSGKISNNLEILDLIKKLLNNSEIKHCPHGRNIFFSILKKDLDKKFSRK</sequence>
<dbReference type="CDD" id="cd00782">
    <property type="entry name" value="MutL_Trans"/>
    <property type="match status" value="1"/>
</dbReference>
<dbReference type="Gene3D" id="3.30.230.10">
    <property type="match status" value="1"/>
</dbReference>
<dbReference type="GO" id="GO:0016887">
    <property type="term" value="F:ATP hydrolysis activity"/>
    <property type="evidence" value="ECO:0007669"/>
    <property type="project" value="InterPro"/>
</dbReference>
<dbReference type="PANTHER" id="PTHR10073:SF12">
    <property type="entry name" value="DNA MISMATCH REPAIR PROTEIN MLH1"/>
    <property type="match status" value="1"/>
</dbReference>
<dbReference type="InterPro" id="IPR020568">
    <property type="entry name" value="Ribosomal_Su5_D2-typ_SF"/>
</dbReference>
<dbReference type="PANTHER" id="PTHR10073">
    <property type="entry name" value="DNA MISMATCH REPAIR PROTEIN MLH, PMS, MUTL"/>
    <property type="match status" value="1"/>
</dbReference>
<dbReference type="GO" id="GO:0140664">
    <property type="term" value="F:ATP-dependent DNA damage sensor activity"/>
    <property type="evidence" value="ECO:0007669"/>
    <property type="project" value="InterPro"/>
</dbReference>
<dbReference type="InterPro" id="IPR020667">
    <property type="entry name" value="DNA_mismatch_repair_MutL"/>
</dbReference>
<evidence type="ECO:0000313" key="7">
    <source>
        <dbReference type="EMBL" id="BED92866.1"/>
    </source>
</evidence>
<feature type="domain" description="MutL C-terminal dimerisation" evidence="5">
    <location>
        <begin position="415"/>
        <end position="556"/>
    </location>
</feature>
<dbReference type="CDD" id="cd16926">
    <property type="entry name" value="HATPase_MutL-MLH-PMS-like"/>
    <property type="match status" value="1"/>
</dbReference>
<dbReference type="InterPro" id="IPR038973">
    <property type="entry name" value="MutL/Mlh/Pms-like"/>
</dbReference>
<dbReference type="SMART" id="SM01340">
    <property type="entry name" value="DNA_mis_repair"/>
    <property type="match status" value="1"/>
</dbReference>
<evidence type="ECO:0000256" key="2">
    <source>
        <dbReference type="ARBA" id="ARBA00022763"/>
    </source>
</evidence>
<keyword evidence="3 4" id="KW-0234">DNA repair</keyword>
<dbReference type="Pfam" id="PF08676">
    <property type="entry name" value="MutL_C"/>
    <property type="match status" value="1"/>
</dbReference>
<dbReference type="HAMAP" id="MF_00149">
    <property type="entry name" value="DNA_mis_repair"/>
    <property type="match status" value="1"/>
</dbReference>
<dbReference type="FunFam" id="3.30.565.10:FF:000003">
    <property type="entry name" value="DNA mismatch repair endonuclease MutL"/>
    <property type="match status" value="1"/>
</dbReference>
<dbReference type="KEGG" id="ptrh:RsTaC01_0761"/>
<keyword evidence="7" id="KW-0378">Hydrolase</keyword>
<dbReference type="EMBL" id="AP027925">
    <property type="protein sequence ID" value="BED92866.1"/>
    <property type="molecule type" value="Genomic_DNA"/>
</dbReference>
<dbReference type="Pfam" id="PF13589">
    <property type="entry name" value="HATPase_c_3"/>
    <property type="match status" value="1"/>
</dbReference>
<reference evidence="7" key="1">
    <citation type="journal article" date="2023" name="ISME J.">
        <title>Emergence of putative energy parasites within Clostridia revealed by genome analysis of a novel endosymbiotic clade.</title>
        <authorList>
            <person name="Takahashi K."/>
            <person name="Kuwahara H."/>
            <person name="Horikawa Y."/>
            <person name="Izawa K."/>
            <person name="Kato D."/>
            <person name="Inagaki T."/>
            <person name="Yuki M."/>
            <person name="Ohkuma M."/>
            <person name="Hongoh Y."/>
        </authorList>
    </citation>
    <scope>NUCLEOTIDE SEQUENCE</scope>
    <source>
        <strain evidence="7">RsTa-C01</strain>
    </source>
</reference>
<keyword evidence="7" id="KW-0540">Nuclease</keyword>
<dbReference type="GO" id="GO:0030983">
    <property type="term" value="F:mismatched DNA binding"/>
    <property type="evidence" value="ECO:0007669"/>
    <property type="project" value="InterPro"/>
</dbReference>
<dbReference type="AlphaFoldDB" id="A0AA48HWT9"/>
<dbReference type="SMART" id="SM00853">
    <property type="entry name" value="MutL_C"/>
    <property type="match status" value="1"/>
</dbReference>
<dbReference type="GO" id="GO:0006298">
    <property type="term" value="P:mismatch repair"/>
    <property type="evidence" value="ECO:0007669"/>
    <property type="project" value="UniProtKB-UniRule"/>
</dbReference>
<dbReference type="SUPFAM" id="SSF118116">
    <property type="entry name" value="DNA mismatch repair protein MutL"/>
    <property type="match status" value="1"/>
</dbReference>
<comment type="similarity">
    <text evidence="1 4">Belongs to the DNA mismatch repair MutL/HexB family.</text>
</comment>
<keyword evidence="2 4" id="KW-0227">DNA damage</keyword>
<dbReference type="SUPFAM" id="SSF55874">
    <property type="entry name" value="ATPase domain of HSP90 chaperone/DNA topoisomerase II/histidine kinase"/>
    <property type="match status" value="1"/>
</dbReference>
<dbReference type="GO" id="GO:0032300">
    <property type="term" value="C:mismatch repair complex"/>
    <property type="evidence" value="ECO:0007669"/>
    <property type="project" value="InterPro"/>
</dbReference>
<organism evidence="7">
    <name type="scientific">Candidatus Paraimprobicoccus trichonymphae</name>
    <dbReference type="NCBI Taxonomy" id="3033793"/>
    <lineage>
        <taxon>Bacteria</taxon>
        <taxon>Bacillati</taxon>
        <taxon>Bacillota</taxon>
        <taxon>Clostridia</taxon>
        <taxon>Candidatus Paraimprobicoccus</taxon>
    </lineage>
</organism>
<protein>
    <recommendedName>
        <fullName evidence="4">DNA mismatch repair protein MutL</fullName>
    </recommendedName>
</protein>
<dbReference type="InterPro" id="IPR002099">
    <property type="entry name" value="MutL/Mlh/PMS"/>
</dbReference>
<evidence type="ECO:0000256" key="3">
    <source>
        <dbReference type="ARBA" id="ARBA00023204"/>
    </source>
</evidence>
<dbReference type="Gene3D" id="3.30.565.10">
    <property type="entry name" value="Histidine kinase-like ATPase, C-terminal domain"/>
    <property type="match status" value="1"/>
</dbReference>
<evidence type="ECO:0000256" key="1">
    <source>
        <dbReference type="ARBA" id="ARBA00006082"/>
    </source>
</evidence>
<dbReference type="InterPro" id="IPR014762">
    <property type="entry name" value="DNA_mismatch_repair_CS"/>
</dbReference>
<dbReference type="NCBIfam" id="TIGR00585">
    <property type="entry name" value="mutl"/>
    <property type="match status" value="1"/>
</dbReference>
<feature type="domain" description="DNA mismatch repair protein S5" evidence="6">
    <location>
        <begin position="209"/>
        <end position="327"/>
    </location>
</feature>
<gene>
    <name evidence="4" type="primary">mutL</name>
    <name evidence="7" type="ORF">RsTaC01_0761</name>
</gene>
<name>A0AA48HWT9_9FIRM</name>
<keyword evidence="7" id="KW-0255">Endonuclease</keyword>
<dbReference type="InterPro" id="IPR013507">
    <property type="entry name" value="DNA_mismatch_S5_2-like"/>
</dbReference>
<proteinExistence type="inferred from homology"/>
<dbReference type="InterPro" id="IPR042121">
    <property type="entry name" value="MutL_C_regsub"/>
</dbReference>
<dbReference type="GO" id="GO:0005524">
    <property type="term" value="F:ATP binding"/>
    <property type="evidence" value="ECO:0007669"/>
    <property type="project" value="InterPro"/>
</dbReference>